<keyword evidence="1" id="KW-0472">Membrane</keyword>
<dbReference type="EMBL" id="JBHSKD010000018">
    <property type="protein sequence ID" value="MFC5177880.1"/>
    <property type="molecule type" value="Genomic_DNA"/>
</dbReference>
<feature type="transmembrane region" description="Helical" evidence="1">
    <location>
        <begin position="12"/>
        <end position="33"/>
    </location>
</feature>
<evidence type="ECO:0000313" key="2">
    <source>
        <dbReference type="EMBL" id="MFC5177880.1"/>
    </source>
</evidence>
<sequence>MNAWLAPTARATSWGALAVVGLAVAALGAGAAYDGRWPGGLLGVMAGVLAAAVVTGLRDPAENLLAAVPTSAAVRRARRLALLLPVAAVVWVAYLWPGHDLVPGLGWPLGPAAALVATGVAVCAWAPAGRGVAAGVAAPLLWVAAARVVGDTDGLAGDVLLAWQAHPWTVTAAATAALMTARDR</sequence>
<keyword evidence="1" id="KW-1133">Transmembrane helix</keyword>
<protein>
    <recommendedName>
        <fullName evidence="4">ABC transporter</fullName>
    </recommendedName>
</protein>
<reference evidence="3" key="1">
    <citation type="journal article" date="2019" name="Int. J. Syst. Evol. Microbiol.">
        <title>The Global Catalogue of Microorganisms (GCM) 10K type strain sequencing project: providing services to taxonomists for standard genome sequencing and annotation.</title>
        <authorList>
            <consortium name="The Broad Institute Genomics Platform"/>
            <consortium name="The Broad Institute Genome Sequencing Center for Infectious Disease"/>
            <person name="Wu L."/>
            <person name="Ma J."/>
        </authorList>
    </citation>
    <scope>NUCLEOTIDE SEQUENCE [LARGE SCALE GENOMIC DNA]</scope>
    <source>
        <strain evidence="3">DFY41</strain>
    </source>
</reference>
<feature type="transmembrane region" description="Helical" evidence="1">
    <location>
        <begin position="105"/>
        <end position="125"/>
    </location>
</feature>
<evidence type="ECO:0000256" key="1">
    <source>
        <dbReference type="SAM" id="Phobius"/>
    </source>
</evidence>
<dbReference type="RefSeq" id="WP_378591298.1">
    <property type="nucleotide sequence ID" value="NZ_JBHSKD010000018.1"/>
</dbReference>
<comment type="caution">
    <text evidence="2">The sequence shown here is derived from an EMBL/GenBank/DDBJ whole genome shotgun (WGS) entry which is preliminary data.</text>
</comment>
<dbReference type="Proteomes" id="UP001596087">
    <property type="component" value="Unassembled WGS sequence"/>
</dbReference>
<evidence type="ECO:0000313" key="3">
    <source>
        <dbReference type="Proteomes" id="UP001596087"/>
    </source>
</evidence>
<name>A0ABW0BKS8_9ACTN</name>
<feature type="transmembrane region" description="Helical" evidence="1">
    <location>
        <begin position="80"/>
        <end position="99"/>
    </location>
</feature>
<accession>A0ABW0BKS8</accession>
<feature type="transmembrane region" description="Helical" evidence="1">
    <location>
        <begin position="39"/>
        <end position="59"/>
    </location>
</feature>
<gene>
    <name evidence="2" type="ORF">ACFPGP_14450</name>
</gene>
<keyword evidence="3" id="KW-1185">Reference proteome</keyword>
<keyword evidence="1" id="KW-0812">Transmembrane</keyword>
<proteinExistence type="predicted"/>
<evidence type="ECO:0008006" key="4">
    <source>
        <dbReference type="Google" id="ProtNLM"/>
    </source>
</evidence>
<organism evidence="2 3">
    <name type="scientific">Nocardioides taihuensis</name>
    <dbReference type="NCBI Taxonomy" id="1835606"/>
    <lineage>
        <taxon>Bacteria</taxon>
        <taxon>Bacillati</taxon>
        <taxon>Actinomycetota</taxon>
        <taxon>Actinomycetes</taxon>
        <taxon>Propionibacteriales</taxon>
        <taxon>Nocardioidaceae</taxon>
        <taxon>Nocardioides</taxon>
    </lineage>
</organism>